<reference evidence="1 2" key="1">
    <citation type="submission" date="2014-07" db="EMBL/GenBank/DDBJ databases">
        <title>Methanogenic archaea and the global carbon cycle.</title>
        <authorList>
            <person name="Henriksen J.R."/>
            <person name="Luke J."/>
            <person name="Reinhart S."/>
            <person name="Benedict M.N."/>
            <person name="Youngblut N.D."/>
            <person name="Metcalf M.E."/>
            <person name="Whitaker R.J."/>
            <person name="Metcalf W.W."/>
        </authorList>
    </citation>
    <scope>NUCLEOTIDE SEQUENCE [LARGE SCALE GENOMIC DNA]</scope>
    <source>
        <strain evidence="1 2">C2J</strain>
    </source>
</reference>
<dbReference type="HOGENOM" id="CLU_2505003_0_0_2"/>
<dbReference type="PATRIC" id="fig|1434118.4.peg.2337"/>
<evidence type="ECO:0000313" key="2">
    <source>
        <dbReference type="Proteomes" id="UP000033123"/>
    </source>
</evidence>
<dbReference type="Proteomes" id="UP000033123">
    <property type="component" value="Chromosome"/>
</dbReference>
<dbReference type="AlphaFoldDB" id="A0A0E3PNB6"/>
<proteinExistence type="predicted"/>
<protein>
    <submittedName>
        <fullName evidence="1">Mobile element protein</fullName>
    </submittedName>
</protein>
<dbReference type="EMBL" id="CP009508">
    <property type="protein sequence ID" value="AKB36423.1"/>
    <property type="molecule type" value="Genomic_DNA"/>
</dbReference>
<gene>
    <name evidence="1" type="ORF">MSSAC_1833</name>
</gene>
<name>A0A0E3PNB6_9EURY</name>
<organism evidence="1 2">
    <name type="scientific">Methanosarcina siciliae C2J</name>
    <dbReference type="NCBI Taxonomy" id="1434118"/>
    <lineage>
        <taxon>Archaea</taxon>
        <taxon>Methanobacteriati</taxon>
        <taxon>Methanobacteriota</taxon>
        <taxon>Stenosarchaea group</taxon>
        <taxon>Methanomicrobia</taxon>
        <taxon>Methanosarcinales</taxon>
        <taxon>Methanosarcinaceae</taxon>
        <taxon>Methanosarcina</taxon>
    </lineage>
</organism>
<dbReference type="KEGG" id="msj:MSSAC_1833"/>
<evidence type="ECO:0000313" key="1">
    <source>
        <dbReference type="EMBL" id="AKB36423.1"/>
    </source>
</evidence>
<accession>A0A0E3PNB6</accession>
<sequence length="85" mass="9634">MYCLLRFMTTIIKKILNGNPYFYAVKSGRVNGKPRIVSQVYLGTADNIVEMKKQCESLPYIKIKVALAHPAASNGVCSRHRSKFR</sequence>